<name>A0AAW1Y8N5_RUBAR</name>
<accession>A0AAW1Y8N5</accession>
<dbReference type="EMBL" id="JBEDUW010000002">
    <property type="protein sequence ID" value="KAK9945177.1"/>
    <property type="molecule type" value="Genomic_DNA"/>
</dbReference>
<reference evidence="1 2" key="1">
    <citation type="journal article" date="2023" name="G3 (Bethesda)">
        <title>A chromosome-length genome assembly and annotation of blackberry (Rubus argutus, cv. 'Hillquist').</title>
        <authorList>
            <person name="Bruna T."/>
            <person name="Aryal R."/>
            <person name="Dudchenko O."/>
            <person name="Sargent D.J."/>
            <person name="Mead D."/>
            <person name="Buti M."/>
            <person name="Cavallini A."/>
            <person name="Hytonen T."/>
            <person name="Andres J."/>
            <person name="Pham M."/>
            <person name="Weisz D."/>
            <person name="Mascagni F."/>
            <person name="Usai G."/>
            <person name="Natali L."/>
            <person name="Bassil N."/>
            <person name="Fernandez G.E."/>
            <person name="Lomsadze A."/>
            <person name="Armour M."/>
            <person name="Olukolu B."/>
            <person name="Poorten T."/>
            <person name="Britton C."/>
            <person name="Davik J."/>
            <person name="Ashrafi H."/>
            <person name="Aiden E.L."/>
            <person name="Borodovsky M."/>
            <person name="Worthington M."/>
        </authorList>
    </citation>
    <scope>NUCLEOTIDE SEQUENCE [LARGE SCALE GENOMIC DNA]</scope>
    <source>
        <strain evidence="1">PI 553951</strain>
    </source>
</reference>
<comment type="caution">
    <text evidence="1">The sequence shown here is derived from an EMBL/GenBank/DDBJ whole genome shotgun (WGS) entry which is preliminary data.</text>
</comment>
<dbReference type="AlphaFoldDB" id="A0AAW1Y8N5"/>
<dbReference type="Proteomes" id="UP001457282">
    <property type="component" value="Unassembled WGS sequence"/>
</dbReference>
<sequence length="110" mass="12133">MAGPSRTDVCYPPGSDDFSDLGYKRRLVLVDPDLDFPLGPQSPRHYNPRCPYWDIVPQGATVGPGYQVAAARIKFARERLRQAGALVPVKPHYVPAPPPGFVNMEEAKNT</sequence>
<evidence type="ECO:0000313" key="1">
    <source>
        <dbReference type="EMBL" id="KAK9945177.1"/>
    </source>
</evidence>
<proteinExistence type="predicted"/>
<keyword evidence="2" id="KW-1185">Reference proteome</keyword>
<gene>
    <name evidence="1" type="ORF">M0R45_010705</name>
</gene>
<evidence type="ECO:0000313" key="2">
    <source>
        <dbReference type="Proteomes" id="UP001457282"/>
    </source>
</evidence>
<organism evidence="1 2">
    <name type="scientific">Rubus argutus</name>
    <name type="common">Southern blackberry</name>
    <dbReference type="NCBI Taxonomy" id="59490"/>
    <lineage>
        <taxon>Eukaryota</taxon>
        <taxon>Viridiplantae</taxon>
        <taxon>Streptophyta</taxon>
        <taxon>Embryophyta</taxon>
        <taxon>Tracheophyta</taxon>
        <taxon>Spermatophyta</taxon>
        <taxon>Magnoliopsida</taxon>
        <taxon>eudicotyledons</taxon>
        <taxon>Gunneridae</taxon>
        <taxon>Pentapetalae</taxon>
        <taxon>rosids</taxon>
        <taxon>fabids</taxon>
        <taxon>Rosales</taxon>
        <taxon>Rosaceae</taxon>
        <taxon>Rosoideae</taxon>
        <taxon>Rosoideae incertae sedis</taxon>
        <taxon>Rubus</taxon>
    </lineage>
</organism>
<protein>
    <submittedName>
        <fullName evidence="1">Uncharacterized protein</fullName>
    </submittedName>
</protein>